<dbReference type="PANTHER" id="PTHR31425:SF27">
    <property type="entry name" value="OS04G0691800 PROTEIN"/>
    <property type="match status" value="1"/>
</dbReference>
<feature type="domain" description="C2" evidence="9">
    <location>
        <begin position="530"/>
        <end position="644"/>
    </location>
</feature>
<dbReference type="Pfam" id="PF08372">
    <property type="entry name" value="PRT_C"/>
    <property type="match status" value="1"/>
</dbReference>
<protein>
    <recommendedName>
        <fullName evidence="9">C2 domain-containing protein</fullName>
    </recommendedName>
</protein>
<keyword evidence="4" id="KW-0677">Repeat</keyword>
<keyword evidence="11" id="KW-1185">Reference proteome</keyword>
<dbReference type="AlphaFoldDB" id="A0AAD5Z6P3"/>
<gene>
    <name evidence="10" type="ORF">LUZ61_017071</name>
</gene>
<feature type="compositionally biased region" description="Polar residues" evidence="7">
    <location>
        <begin position="418"/>
        <end position="435"/>
    </location>
</feature>
<feature type="transmembrane region" description="Helical" evidence="8">
    <location>
        <begin position="774"/>
        <end position="804"/>
    </location>
</feature>
<feature type="transmembrane region" description="Helical" evidence="8">
    <location>
        <begin position="889"/>
        <end position="918"/>
    </location>
</feature>
<dbReference type="InterPro" id="IPR000008">
    <property type="entry name" value="C2_dom"/>
</dbReference>
<evidence type="ECO:0000256" key="7">
    <source>
        <dbReference type="SAM" id="MobiDB-lite"/>
    </source>
</evidence>
<sequence>MKVAVEVIEAANLLPKDSRGASNPFVEIHFNNESQRTQTRHITLDPSWNETFVFSVPDSSLLANLTITASVLHDSGDGRGQFMGHVVLSGSSLGPAVSSSIQWFPLEKRFFFSRVRGELCLRAYYLDEEDELILNTSLKKEHEKRKNDAEEVKTKKQKEPVTRVFQAVAAGGDKKKAASAPSGKGGAAAPAQPDYNLIETSPSIPALTRERVNSKISSTYDLVEVMQYLFVYVVKARDLPTKDITGFLDPFVEVKLGNYKGITKILEKNNNPVWGQVFAFSQHQMQADTLEVIVKDKDVLLDDIVGRVKVNLTDVPHRTAPDGPIAPLWRWLEYKDGTKLRHGEINFAVWFGTQADEAFPDAWQSDAHDVSYTGLINTRSKVYFSPRLAYLRVSVLQAQDLVPVDKSKPPNATLKVQYGQQSRKTRPGTPSGSVNPTWNEDLLFVACPPFKDQLVITVEDSGQSLGRLLVPLSSVARNDQGKRIPPKWYNLLKPGATIDEVKKEERFSSKLHLKITLDTGYHVIEEPVQYSSNFQPASKKIQKSAIGLLELGVLSARNLAGTKAPYCVARYGVKWVRTRTLLNTTTPRWNEQFTWEVFDPCTILTVAVFENCHISDKGSTDKKLGKVRIRISTLQTDKVYTHFYPLFVLQPSGLKKNGELHLAVRFTCTAWANMLVQYGRPLLPKMHYSQPISIMLQDQLRSRAIALVTERLGSAEPPLRKEVVDYIIEVPSQMWSMRKSKANFYRVSSIISSLSSIGKWISNILQWKNPFTTLLVHVLFITFVFFPELILPTVFLYLFAIGVYNYRFRPSRPPHLDPRLGQADVANSDELDEEFETFPTTKNMDLVRMRYDRLRTVWGRIQTVAGDIATQGERFNALLSWRDPRATRLFIIFSLLVAVVVYVTPFQVVALLVGLYILRHPKFRSKSPSPSFNFYKRLPSRSDMLL</sequence>
<evidence type="ECO:0000256" key="3">
    <source>
        <dbReference type="ARBA" id="ARBA00022692"/>
    </source>
</evidence>
<name>A0AAD5Z6P3_9POAL</name>
<dbReference type="PANTHER" id="PTHR31425">
    <property type="entry name" value="PHOSPHORIBOSYLANTHRANILATE TRANSFERASE ISOFORM 1"/>
    <property type="match status" value="1"/>
</dbReference>
<evidence type="ECO:0000256" key="4">
    <source>
        <dbReference type="ARBA" id="ARBA00022737"/>
    </source>
</evidence>
<dbReference type="Pfam" id="PF00168">
    <property type="entry name" value="C2"/>
    <property type="match status" value="4"/>
</dbReference>
<evidence type="ECO:0000256" key="1">
    <source>
        <dbReference type="ARBA" id="ARBA00004141"/>
    </source>
</evidence>
<proteinExistence type="inferred from homology"/>
<feature type="region of interest" description="Disordered" evidence="7">
    <location>
        <begin position="139"/>
        <end position="158"/>
    </location>
</feature>
<feature type="compositionally biased region" description="Low complexity" evidence="7">
    <location>
        <begin position="178"/>
        <end position="191"/>
    </location>
</feature>
<feature type="domain" description="C2" evidence="9">
    <location>
        <begin position="378"/>
        <end position="489"/>
    </location>
</feature>
<feature type="region of interest" description="Disordered" evidence="7">
    <location>
        <begin position="170"/>
        <end position="196"/>
    </location>
</feature>
<keyword evidence="3 8" id="KW-0812">Transmembrane</keyword>
<dbReference type="FunFam" id="2.60.40.150:FF:000090">
    <property type="entry name" value="C2 domain-containing protein"/>
    <property type="match status" value="1"/>
</dbReference>
<evidence type="ECO:0000313" key="11">
    <source>
        <dbReference type="Proteomes" id="UP001210211"/>
    </source>
</evidence>
<evidence type="ECO:0000256" key="8">
    <source>
        <dbReference type="SAM" id="Phobius"/>
    </source>
</evidence>
<dbReference type="GO" id="GO:0016020">
    <property type="term" value="C:membrane"/>
    <property type="evidence" value="ECO:0007669"/>
    <property type="project" value="UniProtKB-SubCell"/>
</dbReference>
<dbReference type="InterPro" id="IPR047259">
    <property type="entry name" value="QUIRKY-like"/>
</dbReference>
<evidence type="ECO:0000313" key="10">
    <source>
        <dbReference type="EMBL" id="KAJ3687907.1"/>
    </source>
</evidence>
<dbReference type="Proteomes" id="UP001210211">
    <property type="component" value="Unassembled WGS sequence"/>
</dbReference>
<reference evidence="10 11" key="1">
    <citation type="journal article" date="2022" name="Cell">
        <title>Repeat-based holocentromeres influence genome architecture and karyotype evolution.</title>
        <authorList>
            <person name="Hofstatter P.G."/>
            <person name="Thangavel G."/>
            <person name="Lux T."/>
            <person name="Neumann P."/>
            <person name="Vondrak T."/>
            <person name="Novak P."/>
            <person name="Zhang M."/>
            <person name="Costa L."/>
            <person name="Castellani M."/>
            <person name="Scott A."/>
            <person name="Toegelov H."/>
            <person name="Fuchs J."/>
            <person name="Mata-Sucre Y."/>
            <person name="Dias Y."/>
            <person name="Vanzela A.L.L."/>
            <person name="Huettel B."/>
            <person name="Almeida C.C.S."/>
            <person name="Simkova H."/>
            <person name="Souza G."/>
            <person name="Pedrosa-Harand A."/>
            <person name="Macas J."/>
            <person name="Mayer K.F.X."/>
            <person name="Houben A."/>
            <person name="Marques A."/>
        </authorList>
    </citation>
    <scope>NUCLEOTIDE SEQUENCE [LARGE SCALE GENOMIC DNA]</scope>
    <source>
        <strain evidence="10">RhyTen1mFocal</strain>
    </source>
</reference>
<dbReference type="Gene3D" id="2.60.40.150">
    <property type="entry name" value="C2 domain"/>
    <property type="match status" value="4"/>
</dbReference>
<accession>A0AAD5Z6P3</accession>
<comment type="similarity">
    <text evidence="2">Belongs to the MCTP family.</text>
</comment>
<dbReference type="InterPro" id="IPR013583">
    <property type="entry name" value="MCTP_C"/>
</dbReference>
<evidence type="ECO:0000256" key="2">
    <source>
        <dbReference type="ARBA" id="ARBA00007923"/>
    </source>
</evidence>
<organism evidence="10 11">
    <name type="scientific">Rhynchospora tenuis</name>
    <dbReference type="NCBI Taxonomy" id="198213"/>
    <lineage>
        <taxon>Eukaryota</taxon>
        <taxon>Viridiplantae</taxon>
        <taxon>Streptophyta</taxon>
        <taxon>Embryophyta</taxon>
        <taxon>Tracheophyta</taxon>
        <taxon>Spermatophyta</taxon>
        <taxon>Magnoliopsida</taxon>
        <taxon>Liliopsida</taxon>
        <taxon>Poales</taxon>
        <taxon>Cyperaceae</taxon>
        <taxon>Cyperoideae</taxon>
        <taxon>Rhynchosporeae</taxon>
        <taxon>Rhynchospora</taxon>
    </lineage>
</organism>
<comment type="subcellular location">
    <subcellularLocation>
        <location evidence="1">Membrane</location>
        <topology evidence="1">Multi-pass membrane protein</topology>
    </subcellularLocation>
</comment>
<evidence type="ECO:0000259" key="9">
    <source>
        <dbReference type="PROSITE" id="PS50004"/>
    </source>
</evidence>
<evidence type="ECO:0000256" key="5">
    <source>
        <dbReference type="ARBA" id="ARBA00022989"/>
    </source>
</evidence>
<feature type="domain" description="C2" evidence="9">
    <location>
        <begin position="210"/>
        <end position="325"/>
    </location>
</feature>
<evidence type="ECO:0000256" key="6">
    <source>
        <dbReference type="ARBA" id="ARBA00023136"/>
    </source>
</evidence>
<dbReference type="PROSITE" id="PS50004">
    <property type="entry name" value="C2"/>
    <property type="match status" value="4"/>
</dbReference>
<feature type="region of interest" description="Disordered" evidence="7">
    <location>
        <begin position="408"/>
        <end position="435"/>
    </location>
</feature>
<feature type="domain" description="C2" evidence="9">
    <location>
        <begin position="1"/>
        <end position="104"/>
    </location>
</feature>
<dbReference type="EMBL" id="JAMRDG010000002">
    <property type="protein sequence ID" value="KAJ3687907.1"/>
    <property type="molecule type" value="Genomic_DNA"/>
</dbReference>
<dbReference type="InterPro" id="IPR035892">
    <property type="entry name" value="C2_domain_sf"/>
</dbReference>
<dbReference type="SMART" id="SM00239">
    <property type="entry name" value="C2"/>
    <property type="match status" value="4"/>
</dbReference>
<keyword evidence="5 8" id="KW-1133">Transmembrane helix</keyword>
<dbReference type="SUPFAM" id="SSF49562">
    <property type="entry name" value="C2 domain (Calcium/lipid-binding domain, CaLB)"/>
    <property type="match status" value="4"/>
</dbReference>
<comment type="caution">
    <text evidence="10">The sequence shown here is derived from an EMBL/GenBank/DDBJ whole genome shotgun (WGS) entry which is preliminary data.</text>
</comment>
<keyword evidence="6 8" id="KW-0472">Membrane</keyword>